<feature type="transmembrane region" description="Helical" evidence="1">
    <location>
        <begin position="151"/>
        <end position="175"/>
    </location>
</feature>
<evidence type="ECO:0000313" key="3">
    <source>
        <dbReference type="Proteomes" id="UP000278006"/>
    </source>
</evidence>
<dbReference type="OrthoDB" id="9342495at2"/>
<feature type="transmembrane region" description="Helical" evidence="1">
    <location>
        <begin position="32"/>
        <end position="50"/>
    </location>
</feature>
<feature type="transmembrane region" description="Helical" evidence="1">
    <location>
        <begin position="107"/>
        <end position="139"/>
    </location>
</feature>
<dbReference type="AlphaFoldDB" id="A0A3M6QM77"/>
<evidence type="ECO:0000256" key="1">
    <source>
        <dbReference type="SAM" id="Phobius"/>
    </source>
</evidence>
<dbReference type="InterPro" id="IPR006160">
    <property type="entry name" value="SCFA_transpt_AtoE"/>
</dbReference>
<dbReference type="RefSeq" id="WP_122231684.1">
    <property type="nucleotide sequence ID" value="NZ_RDQO01000006.1"/>
</dbReference>
<feature type="transmembrane region" description="Helical" evidence="1">
    <location>
        <begin position="289"/>
        <end position="308"/>
    </location>
</feature>
<feature type="transmembrane region" description="Helical" evidence="1">
    <location>
        <begin position="201"/>
        <end position="219"/>
    </location>
</feature>
<gene>
    <name evidence="2" type="ORF">D8I35_16740</name>
</gene>
<feature type="transmembrane region" description="Helical" evidence="1">
    <location>
        <begin position="259"/>
        <end position="277"/>
    </location>
</feature>
<sequence length="460" mass="50132">MTAIASKAPQGSFFWRLSKKFDFAAERVIPDPLVFCLIFTVVLFFCGVLLTDSSAIDMAQYWYDGIWSQIAFAFQMSFMVVCCAVAARSPQIAAGLNKLARLVRRPVSAVLMLMVFGYLASFVNWAFALIVTPVLAVALSKRIPGLHFPMLIAAGYSTMILGQCLSPTGTVFALLASPDHFLAGKIGAIAQTETTYNPANIVIWVVLAVITVAIAIMALPPAHEVVEFREETEARPEAEAGSAEQSGRSFADRLNGSRLLMWAIGVLGVVMIVNTVATKGLFSSLTLNFVIFVFLVLNFFLYSTPLKFITAYRDNLKLATDVMIQFPFYGGIAGMMAQSGMAVAVVGFFTSLATADTLPLYTYYATSFVNLFIPSQGGQWIVQGDITVDAALLLGADLNLVINAFVYGDQATNLLQPLYVIPALAVVGMRLKDVWGYMAFLWCIWFVVTSVALVLVPKFF</sequence>
<keyword evidence="1" id="KW-0472">Membrane</keyword>
<feature type="transmembrane region" description="Helical" evidence="1">
    <location>
        <begin position="434"/>
        <end position="456"/>
    </location>
</feature>
<dbReference type="Pfam" id="PF02667">
    <property type="entry name" value="SCFA_trans"/>
    <property type="match status" value="1"/>
</dbReference>
<feature type="transmembrane region" description="Helical" evidence="1">
    <location>
        <begin position="62"/>
        <end position="87"/>
    </location>
</feature>
<evidence type="ECO:0000313" key="2">
    <source>
        <dbReference type="EMBL" id="RMX03629.1"/>
    </source>
</evidence>
<dbReference type="PANTHER" id="PTHR41983">
    <property type="entry name" value="SHORT-CHAIN FATTY ACID TRANSPORTER-RELATED"/>
    <property type="match status" value="1"/>
</dbReference>
<reference evidence="2 3" key="1">
    <citation type="submission" date="2018-10" db="EMBL/GenBank/DDBJ databases">
        <title>Draft genome of Cortibacter populi DSM10536.</title>
        <authorList>
            <person name="Bernier A.-M."/>
            <person name="Bernard K."/>
        </authorList>
    </citation>
    <scope>NUCLEOTIDE SEQUENCE [LARGE SCALE GENOMIC DNA]</scope>
    <source>
        <strain evidence="2 3">DSM 105136</strain>
    </source>
</reference>
<keyword evidence="1" id="KW-0812">Transmembrane</keyword>
<protein>
    <submittedName>
        <fullName evidence="2">Short-chain fatty acid transporter</fullName>
    </submittedName>
</protein>
<dbReference type="GO" id="GO:0005886">
    <property type="term" value="C:plasma membrane"/>
    <property type="evidence" value="ECO:0007669"/>
    <property type="project" value="TreeGrafter"/>
</dbReference>
<dbReference type="EMBL" id="RDQO01000006">
    <property type="protein sequence ID" value="RMX03629.1"/>
    <property type="molecule type" value="Genomic_DNA"/>
</dbReference>
<dbReference type="Proteomes" id="UP000278006">
    <property type="component" value="Unassembled WGS sequence"/>
</dbReference>
<keyword evidence="3" id="KW-1185">Reference proteome</keyword>
<accession>A0A3M6QM77</accession>
<name>A0A3M6QM77_9BURK</name>
<dbReference type="PANTHER" id="PTHR41983:SF2">
    <property type="entry name" value="SHORT-CHAIN FATTY ACID TRANSPORTER-RELATED"/>
    <property type="match status" value="1"/>
</dbReference>
<proteinExistence type="predicted"/>
<comment type="caution">
    <text evidence="2">The sequence shown here is derived from an EMBL/GenBank/DDBJ whole genome shotgun (WGS) entry which is preliminary data.</text>
</comment>
<keyword evidence="1" id="KW-1133">Transmembrane helix</keyword>
<feature type="transmembrane region" description="Helical" evidence="1">
    <location>
        <begin position="328"/>
        <end position="353"/>
    </location>
</feature>
<organism evidence="2 3">
    <name type="scientific">Corticibacter populi</name>
    <dbReference type="NCBI Taxonomy" id="1550736"/>
    <lineage>
        <taxon>Bacteria</taxon>
        <taxon>Pseudomonadati</taxon>
        <taxon>Pseudomonadota</taxon>
        <taxon>Betaproteobacteria</taxon>
        <taxon>Burkholderiales</taxon>
        <taxon>Comamonadaceae</taxon>
        <taxon>Corticibacter</taxon>
    </lineage>
</organism>